<evidence type="ECO:0000313" key="3">
    <source>
        <dbReference type="Proteomes" id="UP000276776"/>
    </source>
</evidence>
<reference evidence="4" key="1">
    <citation type="submission" date="2017-02" db="UniProtKB">
        <authorList>
            <consortium name="WormBaseParasite"/>
        </authorList>
    </citation>
    <scope>IDENTIFICATION</scope>
</reference>
<feature type="region of interest" description="Disordered" evidence="1">
    <location>
        <begin position="123"/>
        <end position="165"/>
    </location>
</feature>
<accession>A0A0N5D7H1</accession>
<gene>
    <name evidence="2" type="ORF">TCLT_LOCUS9007</name>
</gene>
<dbReference type="AlphaFoldDB" id="A0A0N5D7H1"/>
<dbReference type="EMBL" id="UYYF01004715">
    <property type="protein sequence ID" value="VDN06603.1"/>
    <property type="molecule type" value="Genomic_DNA"/>
</dbReference>
<organism evidence="4">
    <name type="scientific">Thelazia callipaeda</name>
    <name type="common">Oriental eyeworm</name>
    <name type="synonym">Parasitic nematode</name>
    <dbReference type="NCBI Taxonomy" id="103827"/>
    <lineage>
        <taxon>Eukaryota</taxon>
        <taxon>Metazoa</taxon>
        <taxon>Ecdysozoa</taxon>
        <taxon>Nematoda</taxon>
        <taxon>Chromadorea</taxon>
        <taxon>Rhabditida</taxon>
        <taxon>Spirurina</taxon>
        <taxon>Spiruromorpha</taxon>
        <taxon>Thelazioidea</taxon>
        <taxon>Thelaziidae</taxon>
        <taxon>Thelazia</taxon>
    </lineage>
</organism>
<keyword evidence="3" id="KW-1185">Reference proteome</keyword>
<evidence type="ECO:0000256" key="1">
    <source>
        <dbReference type="SAM" id="MobiDB-lite"/>
    </source>
</evidence>
<feature type="compositionally biased region" description="Basic and acidic residues" evidence="1">
    <location>
        <begin position="135"/>
        <end position="148"/>
    </location>
</feature>
<protein>
    <submittedName>
        <fullName evidence="4">Reverse transcriptase domain-containing protein</fullName>
    </submittedName>
</protein>
<name>A0A0N5D7H1_THECL</name>
<proteinExistence type="predicted"/>
<dbReference type="WBParaSite" id="TCLT_0000901801-mRNA-1">
    <property type="protein sequence ID" value="TCLT_0000901801-mRNA-1"/>
    <property type="gene ID" value="TCLT_0000901801"/>
</dbReference>
<dbReference type="OrthoDB" id="5877202at2759"/>
<evidence type="ECO:0000313" key="4">
    <source>
        <dbReference type="WBParaSite" id="TCLT_0000901801-mRNA-1"/>
    </source>
</evidence>
<reference evidence="2 3" key="2">
    <citation type="submission" date="2018-11" db="EMBL/GenBank/DDBJ databases">
        <authorList>
            <consortium name="Pathogen Informatics"/>
        </authorList>
    </citation>
    <scope>NUCLEOTIDE SEQUENCE [LARGE SCALE GENOMIC DNA]</scope>
</reference>
<sequence length="165" mass="19044">MGKQDPWFYKDYLSDLVALKSNGKTIVEKKIERRILQGDSLSPLLFVLHGPDVVANENVKIRVDTRVRTTIRIEADRPNIMIYDKKRRNVILIEVGITSKDRLTEVETEKKRNHDLLANKSMWIPRGRSSGDQQSRTERGARAARISEYDPAPESIMKKRRITSV</sequence>
<dbReference type="Proteomes" id="UP000276776">
    <property type="component" value="Unassembled WGS sequence"/>
</dbReference>
<evidence type="ECO:0000313" key="2">
    <source>
        <dbReference type="EMBL" id="VDN06603.1"/>
    </source>
</evidence>